<protein>
    <recommendedName>
        <fullName evidence="4">MYXO-CTERM domain-containing protein</fullName>
    </recommendedName>
</protein>
<keyword evidence="3" id="KW-1185">Reference proteome</keyword>
<keyword evidence="1" id="KW-0812">Transmembrane</keyword>
<dbReference type="AlphaFoldDB" id="A0A495JTG1"/>
<dbReference type="EMBL" id="RBKT01000001">
    <property type="protein sequence ID" value="RKR91379.1"/>
    <property type="molecule type" value="Genomic_DNA"/>
</dbReference>
<keyword evidence="1" id="KW-0472">Membrane</keyword>
<organism evidence="2 3">
    <name type="scientific">Micromonospora pisi</name>
    <dbReference type="NCBI Taxonomy" id="589240"/>
    <lineage>
        <taxon>Bacteria</taxon>
        <taxon>Bacillati</taxon>
        <taxon>Actinomycetota</taxon>
        <taxon>Actinomycetes</taxon>
        <taxon>Micromonosporales</taxon>
        <taxon>Micromonosporaceae</taxon>
        <taxon>Micromonospora</taxon>
    </lineage>
</organism>
<evidence type="ECO:0000313" key="3">
    <source>
        <dbReference type="Proteomes" id="UP000277671"/>
    </source>
</evidence>
<dbReference type="RefSeq" id="WP_246017298.1">
    <property type="nucleotide sequence ID" value="NZ_RBKT01000001.1"/>
</dbReference>
<keyword evidence="1" id="KW-1133">Transmembrane helix</keyword>
<sequence length="173" mass="17179">MRSPDRRAGVLLAVLVAVSGVLVTPSAAWAGDIYVQLSPSTVEAGYLVGIRASCSQNTEPATVESAAFGTVTAQPQDGFLTAAALVPEGTDSGTYRVKLNCPDGRNASTQLNVVAAGRPKRGPATGFGGATGPDAGDLLLGGGIAVTLAGAVLGLIALRRRNGPTPAGGRPAS</sequence>
<evidence type="ECO:0000256" key="1">
    <source>
        <dbReference type="SAM" id="Phobius"/>
    </source>
</evidence>
<evidence type="ECO:0000313" key="2">
    <source>
        <dbReference type="EMBL" id="RKR91379.1"/>
    </source>
</evidence>
<reference evidence="2 3" key="1">
    <citation type="submission" date="2018-10" db="EMBL/GenBank/DDBJ databases">
        <title>Sequencing the genomes of 1000 actinobacteria strains.</title>
        <authorList>
            <person name="Klenk H.-P."/>
        </authorList>
    </citation>
    <scope>NUCLEOTIDE SEQUENCE [LARGE SCALE GENOMIC DNA]</scope>
    <source>
        <strain evidence="2 3">DSM 45175</strain>
    </source>
</reference>
<evidence type="ECO:0008006" key="4">
    <source>
        <dbReference type="Google" id="ProtNLM"/>
    </source>
</evidence>
<dbReference type="Proteomes" id="UP000277671">
    <property type="component" value="Unassembled WGS sequence"/>
</dbReference>
<comment type="caution">
    <text evidence="2">The sequence shown here is derived from an EMBL/GenBank/DDBJ whole genome shotgun (WGS) entry which is preliminary data.</text>
</comment>
<accession>A0A495JTG1</accession>
<gene>
    <name evidence="2" type="ORF">BDK92_5774</name>
</gene>
<name>A0A495JTG1_9ACTN</name>
<feature type="transmembrane region" description="Helical" evidence="1">
    <location>
        <begin position="138"/>
        <end position="158"/>
    </location>
</feature>
<proteinExistence type="predicted"/>